<feature type="transmembrane region" description="Helical" evidence="1">
    <location>
        <begin position="103"/>
        <end position="126"/>
    </location>
</feature>
<accession>A0A163XVG6</accession>
<dbReference type="InterPro" id="IPR005325">
    <property type="entry name" value="DUF308_memb"/>
</dbReference>
<protein>
    <recommendedName>
        <fullName evidence="4">HdeD family acid-resistance protein</fullName>
    </recommendedName>
</protein>
<dbReference type="PANTHER" id="PTHR34989">
    <property type="entry name" value="PROTEIN HDED"/>
    <property type="match status" value="1"/>
</dbReference>
<dbReference type="Pfam" id="PF03729">
    <property type="entry name" value="DUF308"/>
    <property type="match status" value="1"/>
</dbReference>
<feature type="transmembrane region" description="Helical" evidence="1">
    <location>
        <begin position="20"/>
        <end position="42"/>
    </location>
</feature>
<sequence>MTMPPNLAELQSKMSDAVRAHWKAFLIEGIVLVILGFAAMIVPQVASIAVTVMLGWMFFISGVAALLMTFWARQTPGFIWSLISAILGIGAGIILLTRPAESTLTLTFVVGVYFLAEGVATIMYALQHRKELSERWSWMAFSGLMDIVIAFIIISGLPGTAAWAIGLMVGINLVIGGASLIGLAMAARNKA</sequence>
<proteinExistence type="predicted"/>
<dbReference type="PANTHER" id="PTHR34989:SF1">
    <property type="entry name" value="PROTEIN HDED"/>
    <property type="match status" value="1"/>
</dbReference>
<comment type="caution">
    <text evidence="2">The sequence shown here is derived from an EMBL/GenBank/DDBJ whole genome shotgun (WGS) entry which is preliminary data.</text>
</comment>
<dbReference type="Proteomes" id="UP000076574">
    <property type="component" value="Unassembled WGS sequence"/>
</dbReference>
<keyword evidence="1" id="KW-1133">Transmembrane helix</keyword>
<dbReference type="InterPro" id="IPR052712">
    <property type="entry name" value="Acid_resist_chaperone_HdeD"/>
</dbReference>
<reference evidence="2 3" key="1">
    <citation type="submission" date="2016-03" db="EMBL/GenBank/DDBJ databases">
        <title>Microsymbionts genomes from the relict species Vavilovia formosa (Stev.) Fed.</title>
        <authorList>
            <person name="Kopat V."/>
            <person name="Chirak E."/>
            <person name="Kimeklis A."/>
            <person name="Andronov E."/>
        </authorList>
    </citation>
    <scope>NUCLEOTIDE SEQUENCE [LARGE SCALE GENOMIC DNA]</scope>
    <source>
        <strain evidence="2 3">Vaf07</strain>
    </source>
</reference>
<dbReference type="GO" id="GO:0005886">
    <property type="term" value="C:plasma membrane"/>
    <property type="evidence" value="ECO:0007669"/>
    <property type="project" value="TreeGrafter"/>
</dbReference>
<gene>
    <name evidence="2" type="ORF">A4A58_13745</name>
</gene>
<keyword evidence="1" id="KW-0472">Membrane</keyword>
<feature type="transmembrane region" description="Helical" evidence="1">
    <location>
        <begin position="48"/>
        <end position="71"/>
    </location>
</feature>
<keyword evidence="3" id="KW-1185">Reference proteome</keyword>
<feature type="transmembrane region" description="Helical" evidence="1">
    <location>
        <begin position="138"/>
        <end position="157"/>
    </location>
</feature>
<dbReference type="EMBL" id="LVYV01000045">
    <property type="protein sequence ID" value="KZD21427.1"/>
    <property type="molecule type" value="Genomic_DNA"/>
</dbReference>
<evidence type="ECO:0000313" key="2">
    <source>
        <dbReference type="EMBL" id="KZD21427.1"/>
    </source>
</evidence>
<organism evidence="2 3">
    <name type="scientific">Tardiphaga robiniae</name>
    <dbReference type="NCBI Taxonomy" id="943830"/>
    <lineage>
        <taxon>Bacteria</taxon>
        <taxon>Pseudomonadati</taxon>
        <taxon>Pseudomonadota</taxon>
        <taxon>Alphaproteobacteria</taxon>
        <taxon>Hyphomicrobiales</taxon>
        <taxon>Nitrobacteraceae</taxon>
        <taxon>Tardiphaga</taxon>
    </lineage>
</organism>
<feature type="transmembrane region" description="Helical" evidence="1">
    <location>
        <begin position="163"/>
        <end position="187"/>
    </location>
</feature>
<dbReference type="AlphaFoldDB" id="A0A163XVG6"/>
<evidence type="ECO:0000256" key="1">
    <source>
        <dbReference type="SAM" id="Phobius"/>
    </source>
</evidence>
<feature type="transmembrane region" description="Helical" evidence="1">
    <location>
        <begin position="78"/>
        <end position="97"/>
    </location>
</feature>
<evidence type="ECO:0000313" key="3">
    <source>
        <dbReference type="Proteomes" id="UP000076574"/>
    </source>
</evidence>
<name>A0A163XVG6_9BRAD</name>
<dbReference type="STRING" id="943830.A4A58_13745"/>
<keyword evidence="1" id="KW-0812">Transmembrane</keyword>
<dbReference type="OrthoDB" id="21979at2"/>
<evidence type="ECO:0008006" key="4">
    <source>
        <dbReference type="Google" id="ProtNLM"/>
    </source>
</evidence>
<dbReference type="RefSeq" id="WP_068736541.1">
    <property type="nucleotide sequence ID" value="NZ_LVYV01000045.1"/>
</dbReference>